<dbReference type="PANTHER" id="PTHR43133">
    <property type="entry name" value="RNA POLYMERASE ECF-TYPE SIGMA FACTO"/>
    <property type="match status" value="1"/>
</dbReference>
<comment type="similarity">
    <text evidence="1">Belongs to the sigma-70 factor family. ECF subfamily.</text>
</comment>
<dbReference type="InterPro" id="IPR013325">
    <property type="entry name" value="RNA_pol_sigma_r2"/>
</dbReference>
<dbReference type="Gene3D" id="1.10.10.10">
    <property type="entry name" value="Winged helix-like DNA-binding domain superfamily/Winged helix DNA-binding domain"/>
    <property type="match status" value="1"/>
</dbReference>
<reference evidence="7" key="1">
    <citation type="submission" date="2023-05" db="EMBL/GenBank/DDBJ databases">
        <authorList>
            <person name="Zhang X."/>
        </authorList>
    </citation>
    <scope>NUCLEOTIDE SEQUENCE</scope>
    <source>
        <strain evidence="7">BD1B2-1</strain>
    </source>
</reference>
<dbReference type="Pfam" id="PF08281">
    <property type="entry name" value="Sigma70_r4_2"/>
    <property type="match status" value="1"/>
</dbReference>
<proteinExistence type="inferred from homology"/>
<dbReference type="NCBIfam" id="TIGR02937">
    <property type="entry name" value="sigma70-ECF"/>
    <property type="match status" value="1"/>
</dbReference>
<name>A0AAE3UEQ5_9BACT</name>
<dbReference type="SUPFAM" id="SSF88946">
    <property type="entry name" value="Sigma2 domain of RNA polymerase sigma factors"/>
    <property type="match status" value="1"/>
</dbReference>
<sequence length="188" mass="22020">MKSKSDDITLIDKILLGDQTACRDLVERHKEYAFTIAYRILRNRENAEEAAQDAFIQAFRNLESFNKESKFTTWFYRIIFNAALMLKRKQKDQIEDIETVHTLAAEQTDNDFTKRREQQYYIEKALAHLSSEDAGIIILFYLKEQSLEEIAEITGMTSSNAKVRLHRARQRLALELDSLLKREAKNLL</sequence>
<dbReference type="InterPro" id="IPR036388">
    <property type="entry name" value="WH-like_DNA-bd_sf"/>
</dbReference>
<keyword evidence="2" id="KW-0805">Transcription regulation</keyword>
<feature type="domain" description="RNA polymerase sigma-70 region 2" evidence="5">
    <location>
        <begin position="25"/>
        <end position="91"/>
    </location>
</feature>
<dbReference type="AlphaFoldDB" id="A0AAE3UEQ5"/>
<dbReference type="EMBL" id="JASJOU010000001">
    <property type="protein sequence ID" value="MDJ1499803.1"/>
    <property type="molecule type" value="Genomic_DNA"/>
</dbReference>
<evidence type="ECO:0000256" key="3">
    <source>
        <dbReference type="ARBA" id="ARBA00023082"/>
    </source>
</evidence>
<dbReference type="GO" id="GO:0006352">
    <property type="term" value="P:DNA-templated transcription initiation"/>
    <property type="evidence" value="ECO:0007669"/>
    <property type="project" value="InterPro"/>
</dbReference>
<organism evidence="7 8">
    <name type="scientific">Xanthocytophaga agilis</name>
    <dbReference type="NCBI Taxonomy" id="3048010"/>
    <lineage>
        <taxon>Bacteria</taxon>
        <taxon>Pseudomonadati</taxon>
        <taxon>Bacteroidota</taxon>
        <taxon>Cytophagia</taxon>
        <taxon>Cytophagales</taxon>
        <taxon>Rhodocytophagaceae</taxon>
        <taxon>Xanthocytophaga</taxon>
    </lineage>
</organism>
<comment type="caution">
    <text evidence="7">The sequence shown here is derived from an EMBL/GenBank/DDBJ whole genome shotgun (WGS) entry which is preliminary data.</text>
</comment>
<accession>A0AAE3UEQ5</accession>
<evidence type="ECO:0000256" key="2">
    <source>
        <dbReference type="ARBA" id="ARBA00023015"/>
    </source>
</evidence>
<dbReference type="InterPro" id="IPR013324">
    <property type="entry name" value="RNA_pol_sigma_r3/r4-like"/>
</dbReference>
<feature type="domain" description="RNA polymerase sigma factor 70 region 4 type 2" evidence="6">
    <location>
        <begin position="121"/>
        <end position="172"/>
    </location>
</feature>
<dbReference type="InterPro" id="IPR013249">
    <property type="entry name" value="RNA_pol_sigma70_r4_t2"/>
</dbReference>
<keyword evidence="3" id="KW-0731">Sigma factor</keyword>
<dbReference type="Gene3D" id="1.10.1740.10">
    <property type="match status" value="1"/>
</dbReference>
<dbReference type="RefSeq" id="WP_314509353.1">
    <property type="nucleotide sequence ID" value="NZ_JASJOU010000001.1"/>
</dbReference>
<evidence type="ECO:0000259" key="6">
    <source>
        <dbReference type="Pfam" id="PF08281"/>
    </source>
</evidence>
<evidence type="ECO:0000313" key="7">
    <source>
        <dbReference type="EMBL" id="MDJ1499803.1"/>
    </source>
</evidence>
<dbReference type="Proteomes" id="UP001232063">
    <property type="component" value="Unassembled WGS sequence"/>
</dbReference>
<dbReference type="InterPro" id="IPR014284">
    <property type="entry name" value="RNA_pol_sigma-70_dom"/>
</dbReference>
<dbReference type="GO" id="GO:0003677">
    <property type="term" value="F:DNA binding"/>
    <property type="evidence" value="ECO:0007669"/>
    <property type="project" value="InterPro"/>
</dbReference>
<dbReference type="Pfam" id="PF04542">
    <property type="entry name" value="Sigma70_r2"/>
    <property type="match status" value="1"/>
</dbReference>
<keyword evidence="4" id="KW-0804">Transcription</keyword>
<keyword evidence="8" id="KW-1185">Reference proteome</keyword>
<dbReference type="PANTHER" id="PTHR43133:SF51">
    <property type="entry name" value="RNA POLYMERASE SIGMA FACTOR"/>
    <property type="match status" value="1"/>
</dbReference>
<evidence type="ECO:0000256" key="4">
    <source>
        <dbReference type="ARBA" id="ARBA00023163"/>
    </source>
</evidence>
<evidence type="ECO:0000256" key="1">
    <source>
        <dbReference type="ARBA" id="ARBA00010641"/>
    </source>
</evidence>
<dbReference type="InterPro" id="IPR039425">
    <property type="entry name" value="RNA_pol_sigma-70-like"/>
</dbReference>
<gene>
    <name evidence="7" type="ORF">QNI22_04055</name>
</gene>
<dbReference type="InterPro" id="IPR007627">
    <property type="entry name" value="RNA_pol_sigma70_r2"/>
</dbReference>
<dbReference type="CDD" id="cd06171">
    <property type="entry name" value="Sigma70_r4"/>
    <property type="match status" value="1"/>
</dbReference>
<evidence type="ECO:0000259" key="5">
    <source>
        <dbReference type="Pfam" id="PF04542"/>
    </source>
</evidence>
<dbReference type="GO" id="GO:0016987">
    <property type="term" value="F:sigma factor activity"/>
    <property type="evidence" value="ECO:0007669"/>
    <property type="project" value="UniProtKB-KW"/>
</dbReference>
<evidence type="ECO:0000313" key="8">
    <source>
        <dbReference type="Proteomes" id="UP001232063"/>
    </source>
</evidence>
<protein>
    <submittedName>
        <fullName evidence="7">Sigma-70 family RNA polymerase sigma factor</fullName>
    </submittedName>
</protein>
<dbReference type="SUPFAM" id="SSF88659">
    <property type="entry name" value="Sigma3 and sigma4 domains of RNA polymerase sigma factors"/>
    <property type="match status" value="1"/>
</dbReference>